<name>B9YYK8_9NEIS</name>
<comment type="caution">
    <text evidence="5">The sequence shown here is derived from an EMBL/GenBank/DDBJ whole genome shotgun (WGS) entry which is preliminary data.</text>
</comment>
<feature type="domain" description="PilY1 beta-propeller" evidence="4">
    <location>
        <begin position="712"/>
        <end position="794"/>
    </location>
</feature>
<dbReference type="InterPro" id="IPR008707">
    <property type="entry name" value="B-propeller_PilY1"/>
</dbReference>
<evidence type="ECO:0000313" key="6">
    <source>
        <dbReference type="Proteomes" id="UP000003165"/>
    </source>
</evidence>
<sequence length="995" mass="106971" precursor="true">MISRFLPLLGLAGLLLPMPTYPANSCTLPAYNSPYPSAPLQLSVKVTPNILLFFDNSGSMAWDVYGNTGQKRERHCNWRGCWYGDVLDPLQGETRLSIAKDVTKSMIDAYPDMRWGLFSFDPSSSKDYVNDREDLRYNRAGRLVAEVGGGKDHLDRVKSAIDSLGADTNTPLAEAYYEMTRYYRGMSSAYYKPVNPASGSRGSGRYASPVQYRCQANFVLMMTDGEPTEDNEFPLSGDPLFAGLSLGKDNPLPSFAGRAAAGDLFTSGSDGEGQGWDAETFARQSIKTYTIGFTVDNTLLQKTAMQGGGRYFTASNREQLKASFTSAMDDIYRQNSTSTPPVSGERQTSALLHTTYDTRSWTSRLLSYPVDAKGRPDFSRPSEALLPDWDKRTVYTRYYDNRSNNWVCNKNGSNKAIDSNVVAQAFKPGMADNDKLTFGSQPNDVIHFVLGHAMPGQRFDKRTTPWLGDVIDSPLTTFSATDAQLVAVGGNDGMLHVFRKATGESAYQEVLGYVPFEVLTRLVDLTDPDYGSAAKPHRYYVNGASVAQTLDNGRTYLVGALAQGGKALFSLDVSSLMSASGKAAAPAEVVRWEAGAASGASALGYVFGQPVIAKVRHPVSGASVWAAISGNGYDSASGQAALLAFELDSGTLLGEIKVGRVGGNGLSGPAVLDFDGDKVADAVYAGDLKGNVWRFDLRGDWAAPASPFWQGDASQPVTATPALYRRPGGDGYMVLFGSGQLLYDSDRRSTTGQSVYGLWDTPQSGKYYQYGDREGAGGRGLIVRQSLDGEVGSTVKMADGSLHDYTVRRTTSHPVAIGEKAAGGWYLDLAAGSGERLLHAPVLVGERLYFTTQIPFVANLQCSVGGDGWLMSLDPLSGAAPAKTAFDLNGDDKGTIADWAVFETGKVAQIPSGVRSEVGMPSALRLYVSAASNYQWQSYADQNGQINNRDNASIAKAGKGLRLAFGGSNDGTPAGVGIPGDASKQGRRIAWREIF</sequence>
<dbReference type="Pfam" id="PF05567">
    <property type="entry name" value="T4P_PilY1"/>
    <property type="match status" value="2"/>
</dbReference>
<proteinExistence type="predicted"/>
<keyword evidence="6" id="KW-1185">Reference proteome</keyword>
<evidence type="ECO:0000256" key="1">
    <source>
        <dbReference type="ARBA" id="ARBA00022723"/>
    </source>
</evidence>
<keyword evidence="2" id="KW-0106">Calcium</keyword>
<dbReference type="EMBL" id="ACIS01000001">
    <property type="protein sequence ID" value="EEG10211.1"/>
    <property type="molecule type" value="Genomic_DNA"/>
</dbReference>
<dbReference type="Proteomes" id="UP000003165">
    <property type="component" value="Unassembled WGS sequence"/>
</dbReference>
<evidence type="ECO:0000256" key="3">
    <source>
        <dbReference type="SAM" id="SignalP"/>
    </source>
</evidence>
<dbReference type="GO" id="GO:0046872">
    <property type="term" value="F:metal ion binding"/>
    <property type="evidence" value="ECO:0007669"/>
    <property type="project" value="UniProtKB-KW"/>
</dbReference>
<feature type="domain" description="PilY1 beta-propeller" evidence="4">
    <location>
        <begin position="479"/>
        <end position="701"/>
    </location>
</feature>
<dbReference type="SUPFAM" id="SSF53300">
    <property type="entry name" value="vWA-like"/>
    <property type="match status" value="1"/>
</dbReference>
<dbReference type="RefSeq" id="WP_008952213.1">
    <property type="nucleotide sequence ID" value="NZ_ACIS01000001.1"/>
</dbReference>
<evidence type="ECO:0000259" key="4">
    <source>
        <dbReference type="Pfam" id="PF05567"/>
    </source>
</evidence>
<feature type="chain" id="PRO_5002895465" evidence="3">
    <location>
        <begin position="23"/>
        <end position="995"/>
    </location>
</feature>
<dbReference type="eggNOG" id="COG2304">
    <property type="taxonomic scope" value="Bacteria"/>
</dbReference>
<keyword evidence="3" id="KW-0732">Signal</keyword>
<accession>B9YYK8</accession>
<dbReference type="eggNOG" id="COG3419">
    <property type="taxonomic scope" value="Bacteria"/>
</dbReference>
<dbReference type="InterPro" id="IPR036465">
    <property type="entry name" value="vWFA_dom_sf"/>
</dbReference>
<dbReference type="Gene3D" id="3.40.50.410">
    <property type="entry name" value="von Willebrand factor, type A domain"/>
    <property type="match status" value="1"/>
</dbReference>
<protein>
    <submittedName>
        <fullName evidence="5">Tfp pilus assembly protein tip-associated adhesin PilY1-like protein</fullName>
    </submittedName>
</protein>
<reference evidence="5 6" key="1">
    <citation type="submission" date="2009-02" db="EMBL/GenBank/DDBJ databases">
        <title>Sequencing of the draft genome and assembly of Lutiella nitroferrum 2002.</title>
        <authorList>
            <consortium name="US DOE Joint Genome Institute (JGI-PGF)"/>
            <person name="Lucas S."/>
            <person name="Copeland A."/>
            <person name="Lapidus A."/>
            <person name="Glavina del Rio T."/>
            <person name="Tice H."/>
            <person name="Bruce D."/>
            <person name="Goodwin L."/>
            <person name="Pitluck S."/>
            <person name="Larimer F."/>
            <person name="Land M.L."/>
            <person name="Hauser L."/>
            <person name="Coates J.D."/>
        </authorList>
    </citation>
    <scope>NUCLEOTIDE SEQUENCE [LARGE SCALE GENOMIC DNA]</scope>
    <source>
        <strain evidence="5 6">2002</strain>
    </source>
</reference>
<keyword evidence="1" id="KW-0479">Metal-binding</keyword>
<evidence type="ECO:0000313" key="5">
    <source>
        <dbReference type="EMBL" id="EEG10211.1"/>
    </source>
</evidence>
<gene>
    <name evidence="5" type="ORF">FuraDRAFT_0193</name>
</gene>
<organism evidence="5 6">
    <name type="scientific">Pseudogulbenkiania ferrooxidans 2002</name>
    <dbReference type="NCBI Taxonomy" id="279714"/>
    <lineage>
        <taxon>Bacteria</taxon>
        <taxon>Pseudomonadati</taxon>
        <taxon>Pseudomonadota</taxon>
        <taxon>Betaproteobacteria</taxon>
        <taxon>Neisseriales</taxon>
        <taxon>Chromobacteriaceae</taxon>
        <taxon>Pseudogulbenkiania</taxon>
    </lineage>
</organism>
<dbReference type="AlphaFoldDB" id="B9YYK8"/>
<evidence type="ECO:0000256" key="2">
    <source>
        <dbReference type="ARBA" id="ARBA00022837"/>
    </source>
</evidence>
<feature type="signal peptide" evidence="3">
    <location>
        <begin position="1"/>
        <end position="22"/>
    </location>
</feature>